<dbReference type="FunFam" id="3.40.50.300:FF:000646">
    <property type="entry name" value="U5 small nuclear ribonucleoprotein component"/>
    <property type="match status" value="1"/>
</dbReference>
<dbReference type="SMART" id="SM00838">
    <property type="entry name" value="EFG_C"/>
    <property type="match status" value="1"/>
</dbReference>
<keyword evidence="3" id="KW-0547">Nucleotide-binding</keyword>
<dbReference type="NCBIfam" id="TIGR00231">
    <property type="entry name" value="small_GTP"/>
    <property type="match status" value="1"/>
</dbReference>
<dbReference type="EMBL" id="JBJXBP010000001">
    <property type="protein sequence ID" value="KAL3849369.1"/>
    <property type="molecule type" value="Genomic_DNA"/>
</dbReference>
<feature type="domain" description="Tr-type G" evidence="7">
    <location>
        <begin position="45"/>
        <end position="260"/>
    </location>
</feature>
<evidence type="ECO:0000256" key="3">
    <source>
        <dbReference type="ARBA" id="ARBA00022741"/>
    </source>
</evidence>
<dbReference type="InterPro" id="IPR005517">
    <property type="entry name" value="Transl_elong_EFG/EF2_IV"/>
</dbReference>
<dbReference type="InterPro" id="IPR020568">
    <property type="entry name" value="Ribosomal_Su5_D2-typ_SF"/>
</dbReference>
<evidence type="ECO:0000259" key="7">
    <source>
        <dbReference type="PROSITE" id="PS51722"/>
    </source>
</evidence>
<dbReference type="AlphaFoldDB" id="A0ABD3UIM3"/>
<dbReference type="InterPro" id="IPR044121">
    <property type="entry name" value="Snu114_GTP-bd"/>
</dbReference>
<dbReference type="Pfam" id="PF00679">
    <property type="entry name" value="EFG_C"/>
    <property type="match status" value="1"/>
</dbReference>
<sequence>MDEEFDQQISQPTLKAPKFEAGYNIEVSLTSELEQFVLSLMSNARLVRNIALVGHLQHGKTTFVDMLVNHQHARFRDISSLDHNIDKHLRSTTRLNEEEREISIKAVPMSLVFQSSNSKSYLCNIMDTPGHVDFSDEMTAALRLADGAVLIVDAAEGVMLNTERAIQHAIQERIPIVVVLNKVDRLIDELRLPPNDAYDKLRDTIKVINNHITAASSTAGNIQVVDPALGNVCFASASSGWSFTLQSFAKQYVKVNPVPFDANELASHLWGDFFFNHVNKEFNKKKPTSEAKLSFVQFVLEPLYKLHSQVIKEDKKSVEAAICELGSTSTNADYHLSVSSTFDSACGFTDMLVEHIPSAKKAALQKVEHIYTGPKDSAIYEAIEACDTLGPTMVNITKMYPKSNGRGFDAFGRVFSGEITTGQTVQVLGEDYSPSDEEHRCMQDKKVTKLWIYLARHRVRISKAVSGSWVLIEGVDNSIMKTATLCSPEYGGDVHIFRPLQFNTLPVVKVVVEVATEPLNTSEVLEMKMGLTNVNKSYPLAIIEFKESGRHTISGSGEVYLDSIMRELTELCSKVELKFGDPFVLFCATAMDTSSIECFAESPNKKNKITMIAEPLDSGLADDCKNGTLSIDWSMTKIRNFLRRFYPHLGSQPIWEFGPDKQGPNLLIDHTSTNKSKVDKTLLKEVKVSIINGFQSGCLVGPLGPIVNMNFIILDAKIARKPSNRGFHEITSMVRRAVHSAFLTAIPRLMEPMYRMQIHAPIECESVIFELLHGRHISKVAQPWGRFCIFEACLPVIKSFGFEKKLRQHTKGQAHCSFVFDRWRILPYLDEMEDWSGYSMEGFSMKTCFDEPMLSQLAEEDPDLYHQLMKMEASDQCFHELMLLQLAQEEEDPDVMMMDA</sequence>
<keyword evidence="6" id="KW-0539">Nucleus</keyword>
<dbReference type="InterPro" id="IPR000795">
    <property type="entry name" value="T_Tr_GTP-bd_dom"/>
</dbReference>
<dbReference type="SUPFAM" id="SSF52540">
    <property type="entry name" value="P-loop containing nucleoside triphosphate hydrolases"/>
    <property type="match status" value="1"/>
</dbReference>
<dbReference type="GO" id="GO:0008380">
    <property type="term" value="P:RNA splicing"/>
    <property type="evidence" value="ECO:0007669"/>
    <property type="project" value="UniProtKB-KW"/>
</dbReference>
<dbReference type="Pfam" id="PF00009">
    <property type="entry name" value="GTP_EFTU"/>
    <property type="match status" value="1"/>
</dbReference>
<proteinExistence type="predicted"/>
<evidence type="ECO:0000256" key="5">
    <source>
        <dbReference type="ARBA" id="ARBA00023187"/>
    </source>
</evidence>
<dbReference type="Gene3D" id="3.30.230.10">
    <property type="match status" value="1"/>
</dbReference>
<dbReference type="FunFam" id="2.40.30.10:FF:000029">
    <property type="entry name" value="116 kDa U5 small nuclear ribonucleoprotein component"/>
    <property type="match status" value="1"/>
</dbReference>
<dbReference type="GO" id="GO:0006397">
    <property type="term" value="P:mRNA processing"/>
    <property type="evidence" value="ECO:0007669"/>
    <property type="project" value="UniProtKB-KW"/>
</dbReference>
<dbReference type="PRINTS" id="PR00315">
    <property type="entry name" value="ELONGATNFCT"/>
</dbReference>
<dbReference type="SUPFAM" id="SSF54211">
    <property type="entry name" value="Ribosomal protein S5 domain 2-like"/>
    <property type="match status" value="1"/>
</dbReference>
<dbReference type="Pfam" id="PF03144">
    <property type="entry name" value="GTP_EFTU_D2"/>
    <property type="match status" value="1"/>
</dbReference>
<dbReference type="SUPFAM" id="SSF54980">
    <property type="entry name" value="EF-G C-terminal domain-like"/>
    <property type="match status" value="2"/>
</dbReference>
<evidence type="ECO:0000256" key="6">
    <source>
        <dbReference type="ARBA" id="ARBA00023242"/>
    </source>
</evidence>
<reference evidence="8 9" key="1">
    <citation type="submission" date="2024-12" db="EMBL/GenBank/DDBJ databases">
        <title>The unique morphological basis and parallel evolutionary history of personate flowers in Penstemon.</title>
        <authorList>
            <person name="Depatie T.H."/>
            <person name="Wessinger C.A."/>
        </authorList>
    </citation>
    <scope>NUCLEOTIDE SEQUENCE [LARGE SCALE GENOMIC DNA]</scope>
    <source>
        <strain evidence="8">WTNN_2</strain>
        <tissue evidence="8">Leaf</tissue>
    </source>
</reference>
<accession>A0ABD3UIM3</accession>
<dbReference type="InterPro" id="IPR004161">
    <property type="entry name" value="EFTu-like_2"/>
</dbReference>
<dbReference type="Pfam" id="PF03764">
    <property type="entry name" value="EFG_IV"/>
    <property type="match status" value="1"/>
</dbReference>
<dbReference type="InterPro" id="IPR035647">
    <property type="entry name" value="EFG_III/V"/>
</dbReference>
<dbReference type="PROSITE" id="PS51722">
    <property type="entry name" value="G_TR_2"/>
    <property type="match status" value="1"/>
</dbReference>
<dbReference type="InterPro" id="IPR027417">
    <property type="entry name" value="P-loop_NTPase"/>
</dbReference>
<dbReference type="PANTHER" id="PTHR42908:SF6">
    <property type="entry name" value="116 KDA U5 SMALL NUCLEAR RIBONUCLEOPROTEIN COMPONENT"/>
    <property type="match status" value="1"/>
</dbReference>
<evidence type="ECO:0000313" key="9">
    <source>
        <dbReference type="Proteomes" id="UP001634393"/>
    </source>
</evidence>
<dbReference type="InterPro" id="IPR014721">
    <property type="entry name" value="Ribsml_uS5_D2-typ_fold_subgr"/>
</dbReference>
<dbReference type="GO" id="GO:0005634">
    <property type="term" value="C:nucleus"/>
    <property type="evidence" value="ECO:0007669"/>
    <property type="project" value="UniProtKB-SubCell"/>
</dbReference>
<dbReference type="InterPro" id="IPR005225">
    <property type="entry name" value="Small_GTP-bd"/>
</dbReference>
<protein>
    <recommendedName>
        <fullName evidence="7">Tr-type G domain-containing protein</fullName>
    </recommendedName>
</protein>
<dbReference type="PANTHER" id="PTHR42908">
    <property type="entry name" value="TRANSLATION ELONGATION FACTOR-RELATED"/>
    <property type="match status" value="1"/>
</dbReference>
<gene>
    <name evidence="8" type="ORF">ACJIZ3_011251</name>
</gene>
<keyword evidence="5" id="KW-0508">mRNA splicing</keyword>
<dbReference type="GO" id="GO:0005525">
    <property type="term" value="F:GTP binding"/>
    <property type="evidence" value="ECO:0007669"/>
    <property type="project" value="UniProtKB-KW"/>
</dbReference>
<name>A0ABD3UIM3_9LAMI</name>
<comment type="caution">
    <text evidence="8">The sequence shown here is derived from an EMBL/GenBank/DDBJ whole genome shotgun (WGS) entry which is preliminary data.</text>
</comment>
<dbReference type="Gene3D" id="3.30.70.870">
    <property type="entry name" value="Elongation Factor G (Translational Gtpase), domain 3"/>
    <property type="match status" value="1"/>
</dbReference>
<keyword evidence="9" id="KW-1185">Reference proteome</keyword>
<dbReference type="SUPFAM" id="SSF50447">
    <property type="entry name" value="Translation proteins"/>
    <property type="match status" value="1"/>
</dbReference>
<dbReference type="CDD" id="cd04167">
    <property type="entry name" value="Snu114p"/>
    <property type="match status" value="1"/>
</dbReference>
<evidence type="ECO:0000256" key="4">
    <source>
        <dbReference type="ARBA" id="ARBA00023134"/>
    </source>
</evidence>
<dbReference type="InterPro" id="IPR000640">
    <property type="entry name" value="EFG_V-like"/>
</dbReference>
<evidence type="ECO:0000313" key="8">
    <source>
        <dbReference type="EMBL" id="KAL3849369.1"/>
    </source>
</evidence>
<evidence type="ECO:0000256" key="2">
    <source>
        <dbReference type="ARBA" id="ARBA00022664"/>
    </source>
</evidence>
<keyword evidence="2" id="KW-0507">mRNA processing</keyword>
<dbReference type="Gene3D" id="3.30.70.240">
    <property type="match status" value="1"/>
</dbReference>
<keyword evidence="4" id="KW-0342">GTP-binding</keyword>
<dbReference type="Gene3D" id="2.40.30.10">
    <property type="entry name" value="Translation factors"/>
    <property type="match status" value="1"/>
</dbReference>
<dbReference type="FunFam" id="3.30.70.870:FF:000002">
    <property type="entry name" value="Translation elongation factor 2"/>
    <property type="match status" value="1"/>
</dbReference>
<dbReference type="InterPro" id="IPR009000">
    <property type="entry name" value="Transl_B-barrel_sf"/>
</dbReference>
<dbReference type="Gene3D" id="3.40.50.300">
    <property type="entry name" value="P-loop containing nucleotide triphosphate hydrolases"/>
    <property type="match status" value="1"/>
</dbReference>
<dbReference type="Proteomes" id="UP001634393">
    <property type="component" value="Unassembled WGS sequence"/>
</dbReference>
<comment type="subcellular location">
    <subcellularLocation>
        <location evidence="1">Nucleus</location>
    </subcellularLocation>
</comment>
<organism evidence="8 9">
    <name type="scientific">Penstemon smallii</name>
    <dbReference type="NCBI Taxonomy" id="265156"/>
    <lineage>
        <taxon>Eukaryota</taxon>
        <taxon>Viridiplantae</taxon>
        <taxon>Streptophyta</taxon>
        <taxon>Embryophyta</taxon>
        <taxon>Tracheophyta</taxon>
        <taxon>Spermatophyta</taxon>
        <taxon>Magnoliopsida</taxon>
        <taxon>eudicotyledons</taxon>
        <taxon>Gunneridae</taxon>
        <taxon>Pentapetalae</taxon>
        <taxon>asterids</taxon>
        <taxon>lamiids</taxon>
        <taxon>Lamiales</taxon>
        <taxon>Plantaginaceae</taxon>
        <taxon>Cheloneae</taxon>
        <taxon>Penstemon</taxon>
    </lineage>
</organism>
<dbReference type="CDD" id="cd04090">
    <property type="entry name" value="EF2_II_snRNP"/>
    <property type="match status" value="1"/>
</dbReference>
<evidence type="ECO:0000256" key="1">
    <source>
        <dbReference type="ARBA" id="ARBA00004123"/>
    </source>
</evidence>